<evidence type="ECO:0000313" key="5">
    <source>
        <dbReference type="Proteomes" id="UP000178606"/>
    </source>
</evidence>
<dbReference type="SUPFAM" id="SSF55347">
    <property type="entry name" value="Glyceraldehyde-3-phosphate dehydrogenase-like, C-terminal domain"/>
    <property type="match status" value="1"/>
</dbReference>
<evidence type="ECO:0000313" key="4">
    <source>
        <dbReference type="EMBL" id="OGG53879.1"/>
    </source>
</evidence>
<dbReference type="PANTHER" id="PTHR43818">
    <property type="entry name" value="BCDNA.GH03377"/>
    <property type="match status" value="1"/>
</dbReference>
<dbReference type="GO" id="GO:0000166">
    <property type="term" value="F:nucleotide binding"/>
    <property type="evidence" value="ECO:0007669"/>
    <property type="project" value="InterPro"/>
</dbReference>
<evidence type="ECO:0000259" key="2">
    <source>
        <dbReference type="Pfam" id="PF01408"/>
    </source>
</evidence>
<dbReference type="SUPFAM" id="SSF51735">
    <property type="entry name" value="NAD(P)-binding Rossmann-fold domains"/>
    <property type="match status" value="1"/>
</dbReference>
<comment type="caution">
    <text evidence="4">The sequence shown here is derived from an EMBL/GenBank/DDBJ whole genome shotgun (WGS) entry which is preliminary data.</text>
</comment>
<name>A0A1F6CXI3_HANXR</name>
<accession>A0A1F6CXI3</accession>
<dbReference type="InterPro" id="IPR055170">
    <property type="entry name" value="GFO_IDH_MocA-like_dom"/>
</dbReference>
<evidence type="ECO:0000256" key="1">
    <source>
        <dbReference type="ARBA" id="ARBA00023002"/>
    </source>
</evidence>
<reference evidence="4 5" key="1">
    <citation type="journal article" date="2016" name="Nat. Commun.">
        <title>Thousands of microbial genomes shed light on interconnected biogeochemical processes in an aquifer system.</title>
        <authorList>
            <person name="Anantharaman K."/>
            <person name="Brown C.T."/>
            <person name="Hug L.A."/>
            <person name="Sharon I."/>
            <person name="Castelle C.J."/>
            <person name="Probst A.J."/>
            <person name="Thomas B.C."/>
            <person name="Singh A."/>
            <person name="Wilkins M.J."/>
            <person name="Karaoz U."/>
            <person name="Brodie E.L."/>
            <person name="Williams K.H."/>
            <person name="Hubbard S.S."/>
            <person name="Banfield J.F."/>
        </authorList>
    </citation>
    <scope>NUCLEOTIDE SEQUENCE [LARGE SCALE GENOMIC DNA]</scope>
    <source>
        <strain evidence="5">RIFCSPLOWO2_12_FULL_64_10</strain>
    </source>
</reference>
<keyword evidence="1" id="KW-0560">Oxidoreductase</keyword>
<dbReference type="InterPro" id="IPR050463">
    <property type="entry name" value="Gfo/Idh/MocA_oxidrdct_glycsds"/>
</dbReference>
<dbReference type="EMBL" id="MFKF01000116">
    <property type="protein sequence ID" value="OGG53879.1"/>
    <property type="molecule type" value="Genomic_DNA"/>
</dbReference>
<dbReference type="Pfam" id="PF22725">
    <property type="entry name" value="GFO_IDH_MocA_C3"/>
    <property type="match status" value="1"/>
</dbReference>
<sequence>MKRVVIIGGETHIAEITQLHGKGLTVVGAAVRKDQFEMARQKFGGMIVEDYVHALEELKPDIAAVANENDRKAEVVQAALKRGIDVVVDKPIAIRMEEQDAIEGLLRDHPERRLLNLLTLRGQPAWRRFRDAVAAGEVGIPAFCHVRMAVQLKRAQRPPWFLDVRRSGGLFLDLLIHGIDQVEWCTGRRVAAMTATTGNLGRPEDAHLRDHAAVFCGLEGGGSAVVEGQRMLPDTKGSDYRMMLAGTEGVIDLVMGADVTLTSRTGAGKVLTDLPGARSVVADWLEGGDLTPQAASLRANRLAILATQSAERGERVVV</sequence>
<dbReference type="InterPro" id="IPR000683">
    <property type="entry name" value="Gfo/Idh/MocA-like_OxRdtase_N"/>
</dbReference>
<dbReference type="GO" id="GO:0016491">
    <property type="term" value="F:oxidoreductase activity"/>
    <property type="evidence" value="ECO:0007669"/>
    <property type="project" value="UniProtKB-KW"/>
</dbReference>
<evidence type="ECO:0008006" key="6">
    <source>
        <dbReference type="Google" id="ProtNLM"/>
    </source>
</evidence>
<dbReference type="Gene3D" id="3.30.360.10">
    <property type="entry name" value="Dihydrodipicolinate Reductase, domain 2"/>
    <property type="match status" value="1"/>
</dbReference>
<protein>
    <recommendedName>
        <fullName evidence="6">Oxidoreductase</fullName>
    </recommendedName>
</protein>
<dbReference type="InterPro" id="IPR036291">
    <property type="entry name" value="NAD(P)-bd_dom_sf"/>
</dbReference>
<organism evidence="4 5">
    <name type="scientific">Handelsmanbacteria sp. (strain RIFCSPLOWO2_12_FULL_64_10)</name>
    <dbReference type="NCBI Taxonomy" id="1817868"/>
    <lineage>
        <taxon>Bacteria</taxon>
        <taxon>Candidatus Handelsmaniibacteriota</taxon>
    </lineage>
</organism>
<feature type="domain" description="Gfo/Idh/MocA-like oxidoreductase N-terminal" evidence="2">
    <location>
        <begin position="3"/>
        <end position="107"/>
    </location>
</feature>
<dbReference type="Proteomes" id="UP000178606">
    <property type="component" value="Unassembled WGS sequence"/>
</dbReference>
<dbReference type="PANTHER" id="PTHR43818:SF11">
    <property type="entry name" value="BCDNA.GH03377"/>
    <property type="match status" value="1"/>
</dbReference>
<evidence type="ECO:0000259" key="3">
    <source>
        <dbReference type="Pfam" id="PF22725"/>
    </source>
</evidence>
<proteinExistence type="predicted"/>
<feature type="domain" description="GFO/IDH/MocA-like oxidoreductase" evidence="3">
    <location>
        <begin position="126"/>
        <end position="251"/>
    </location>
</feature>
<gene>
    <name evidence="4" type="ORF">A3F84_03735</name>
</gene>
<dbReference type="Pfam" id="PF01408">
    <property type="entry name" value="GFO_IDH_MocA"/>
    <property type="match status" value="1"/>
</dbReference>
<dbReference type="Gene3D" id="3.40.50.720">
    <property type="entry name" value="NAD(P)-binding Rossmann-like Domain"/>
    <property type="match status" value="1"/>
</dbReference>
<dbReference type="AlphaFoldDB" id="A0A1F6CXI3"/>